<dbReference type="PANTHER" id="PTHR12560:SF0">
    <property type="entry name" value="LD18904P"/>
    <property type="match status" value="1"/>
</dbReference>
<dbReference type="GO" id="GO:0046513">
    <property type="term" value="P:ceramide biosynthetic process"/>
    <property type="evidence" value="ECO:0007669"/>
    <property type="project" value="InterPro"/>
</dbReference>
<gene>
    <name evidence="9" type="ORF">LSINAPIS_LOCUS1156</name>
</gene>
<dbReference type="EMBL" id="FZQP02000142">
    <property type="protein sequence ID" value="VVC87591.1"/>
    <property type="molecule type" value="Genomic_DNA"/>
</dbReference>
<dbReference type="UniPathway" id="UPA00222"/>
<dbReference type="Proteomes" id="UP000324832">
    <property type="component" value="Unassembled WGS sequence"/>
</dbReference>
<comment type="pathway">
    <text evidence="3">Sphingolipid metabolism.</text>
</comment>
<dbReference type="InterPro" id="IPR006634">
    <property type="entry name" value="TLC-dom"/>
</dbReference>
<keyword evidence="5 7" id="KW-1133">Transmembrane helix</keyword>
<comment type="pathway">
    <text evidence="2">Lipid metabolism; sphingolipid metabolism.</text>
</comment>
<proteinExistence type="predicted"/>
<evidence type="ECO:0000256" key="2">
    <source>
        <dbReference type="ARBA" id="ARBA00004760"/>
    </source>
</evidence>
<evidence type="ECO:0000256" key="5">
    <source>
        <dbReference type="ARBA" id="ARBA00022989"/>
    </source>
</evidence>
<accession>A0A5E4PRV9</accession>
<dbReference type="PANTHER" id="PTHR12560">
    <property type="entry name" value="LONGEVITY ASSURANCE FACTOR 1 LAG1"/>
    <property type="match status" value="1"/>
</dbReference>
<feature type="transmembrane region" description="Helical" evidence="7">
    <location>
        <begin position="6"/>
        <end position="28"/>
    </location>
</feature>
<evidence type="ECO:0000313" key="10">
    <source>
        <dbReference type="Proteomes" id="UP000324832"/>
    </source>
</evidence>
<evidence type="ECO:0000313" key="9">
    <source>
        <dbReference type="EMBL" id="VVC87591.1"/>
    </source>
</evidence>
<feature type="domain" description="TLC" evidence="8">
    <location>
        <begin position="14"/>
        <end position="81"/>
    </location>
</feature>
<dbReference type="InterPro" id="IPR016439">
    <property type="entry name" value="Lag1/Lac1-like"/>
</dbReference>
<feature type="transmembrane region" description="Helical" evidence="7">
    <location>
        <begin position="35"/>
        <end position="54"/>
    </location>
</feature>
<evidence type="ECO:0000256" key="3">
    <source>
        <dbReference type="ARBA" id="ARBA00004991"/>
    </source>
</evidence>
<evidence type="ECO:0000256" key="7">
    <source>
        <dbReference type="SAM" id="Phobius"/>
    </source>
</evidence>
<dbReference type="Pfam" id="PF03798">
    <property type="entry name" value="TRAM_LAG1_CLN8"/>
    <property type="match status" value="1"/>
</dbReference>
<sequence length="138" mass="15693">MACLYYGIRSGFGISITFYWSLTISQFWDVRRKDFWQMFIHHIATIALFSFSWVCNLHRIGTLVLICHDCADIFLELCDLLFAVFTAHVDPSTNAPAHVPGVLHLQLAAVSAAGTTHRVDLAYIATCIQLYQRRKDGR</sequence>
<comment type="subcellular location">
    <subcellularLocation>
        <location evidence="1">Membrane</location>
        <topology evidence="1">Multi-pass membrane protein</topology>
    </subcellularLocation>
</comment>
<evidence type="ECO:0000259" key="8">
    <source>
        <dbReference type="Pfam" id="PF03798"/>
    </source>
</evidence>
<evidence type="ECO:0000256" key="6">
    <source>
        <dbReference type="ARBA" id="ARBA00023136"/>
    </source>
</evidence>
<evidence type="ECO:0000256" key="4">
    <source>
        <dbReference type="ARBA" id="ARBA00022692"/>
    </source>
</evidence>
<keyword evidence="4 7" id="KW-0812">Transmembrane</keyword>
<protein>
    <recommendedName>
        <fullName evidence="8">TLC domain-containing protein</fullName>
    </recommendedName>
</protein>
<dbReference type="GO" id="GO:0016020">
    <property type="term" value="C:membrane"/>
    <property type="evidence" value="ECO:0007669"/>
    <property type="project" value="UniProtKB-SubCell"/>
</dbReference>
<dbReference type="GO" id="GO:0050291">
    <property type="term" value="F:sphingosine N-acyltransferase activity"/>
    <property type="evidence" value="ECO:0007669"/>
    <property type="project" value="InterPro"/>
</dbReference>
<dbReference type="AlphaFoldDB" id="A0A5E4PRV9"/>
<evidence type="ECO:0000256" key="1">
    <source>
        <dbReference type="ARBA" id="ARBA00004141"/>
    </source>
</evidence>
<keyword evidence="6 7" id="KW-0472">Membrane</keyword>
<reference evidence="9 10" key="1">
    <citation type="submission" date="2017-07" db="EMBL/GenBank/DDBJ databases">
        <authorList>
            <person name="Talla V."/>
            <person name="Backstrom N."/>
        </authorList>
    </citation>
    <scope>NUCLEOTIDE SEQUENCE [LARGE SCALE GENOMIC DNA]</scope>
</reference>
<name>A0A5E4PRV9_9NEOP</name>
<organism evidence="9 10">
    <name type="scientific">Leptidea sinapis</name>
    <dbReference type="NCBI Taxonomy" id="189913"/>
    <lineage>
        <taxon>Eukaryota</taxon>
        <taxon>Metazoa</taxon>
        <taxon>Ecdysozoa</taxon>
        <taxon>Arthropoda</taxon>
        <taxon>Hexapoda</taxon>
        <taxon>Insecta</taxon>
        <taxon>Pterygota</taxon>
        <taxon>Neoptera</taxon>
        <taxon>Endopterygota</taxon>
        <taxon>Lepidoptera</taxon>
        <taxon>Glossata</taxon>
        <taxon>Ditrysia</taxon>
        <taxon>Papilionoidea</taxon>
        <taxon>Pieridae</taxon>
        <taxon>Dismorphiinae</taxon>
        <taxon>Leptidea</taxon>
    </lineage>
</organism>
<keyword evidence="10" id="KW-1185">Reference proteome</keyword>